<evidence type="ECO:0000256" key="3">
    <source>
        <dbReference type="ARBA" id="ARBA00022475"/>
    </source>
</evidence>
<dbReference type="GO" id="GO:0016989">
    <property type="term" value="F:sigma factor antagonist activity"/>
    <property type="evidence" value="ECO:0007669"/>
    <property type="project" value="TreeGrafter"/>
</dbReference>
<evidence type="ECO:0000256" key="2">
    <source>
        <dbReference type="ARBA" id="ARBA00004236"/>
    </source>
</evidence>
<dbReference type="GO" id="GO:0006417">
    <property type="term" value="P:regulation of translation"/>
    <property type="evidence" value="ECO:0007669"/>
    <property type="project" value="TreeGrafter"/>
</dbReference>
<sequence length="266" mass="28522">MIYGDHISDEDLALYAMRSLAPAETATVQQHLNTCGDCRGKLADILGDLSLVSLTVPQEPVPADARDRFMKRLRAESAAKPPEPIKPIRAPQEPTRSGNWFSGLGWAAAAAALLFAAYMGNTSHNLRQQLDSQRDQNAQLANQVSRSQQILDVLTSRTAKRVTLTEVKAAAQPTAHVIYEKDKGALIFVASDLRPVHADKTYELWLIPANGQAPIPAGLFRPDANGTASVVLPPLPTGVDAKAFGVTVEDAQGVTTPTLPIVMSGQ</sequence>
<reference evidence="12 13" key="1">
    <citation type="submission" date="2020-08" db="EMBL/GenBank/DDBJ databases">
        <title>Edaphobacter telluris sp. nov. and Acidobacterium dinghuensis sp. nov., two acidobacteria isolated from forest soil.</title>
        <authorList>
            <person name="Fu J."/>
            <person name="Qiu L."/>
        </authorList>
    </citation>
    <scope>NUCLEOTIDE SEQUENCE [LARGE SCALE GENOMIC DNA]</scope>
    <source>
        <strain evidence="12">4Y35</strain>
    </source>
</reference>
<evidence type="ECO:0000313" key="12">
    <source>
        <dbReference type="EMBL" id="QNI34060.1"/>
    </source>
</evidence>
<accession>A0A7G8BNE0</accession>
<evidence type="ECO:0000256" key="5">
    <source>
        <dbReference type="ARBA" id="ARBA00022989"/>
    </source>
</evidence>
<keyword evidence="5 9" id="KW-1133">Transmembrane helix</keyword>
<evidence type="ECO:0000313" key="13">
    <source>
        <dbReference type="Proteomes" id="UP000515312"/>
    </source>
</evidence>
<dbReference type="Pfam" id="PF10099">
    <property type="entry name" value="RskA_C"/>
    <property type="match status" value="1"/>
</dbReference>
<dbReference type="PANTHER" id="PTHR37461">
    <property type="entry name" value="ANTI-SIGMA-K FACTOR RSKA"/>
    <property type="match status" value="1"/>
</dbReference>
<evidence type="ECO:0000256" key="9">
    <source>
        <dbReference type="SAM" id="Phobius"/>
    </source>
</evidence>
<dbReference type="Proteomes" id="UP000515312">
    <property type="component" value="Chromosome"/>
</dbReference>
<evidence type="ECO:0000256" key="8">
    <source>
        <dbReference type="ARBA" id="ARBA00030803"/>
    </source>
</evidence>
<dbReference type="InterPro" id="IPR018764">
    <property type="entry name" value="RskA_C"/>
</dbReference>
<evidence type="ECO:0000259" key="11">
    <source>
        <dbReference type="Pfam" id="PF13490"/>
    </source>
</evidence>
<dbReference type="KEGG" id="adin:H7849_09220"/>
<dbReference type="Gene3D" id="1.10.10.1320">
    <property type="entry name" value="Anti-sigma factor, zinc-finger domain"/>
    <property type="match status" value="1"/>
</dbReference>
<gene>
    <name evidence="12" type="ORF">H7849_09220</name>
</gene>
<name>A0A7G8BNE0_9BACT</name>
<dbReference type="Pfam" id="PF13490">
    <property type="entry name" value="zf-HC2"/>
    <property type="match status" value="1"/>
</dbReference>
<keyword evidence="4 9" id="KW-0812">Transmembrane</keyword>
<proteinExistence type="predicted"/>
<protein>
    <recommendedName>
        <fullName evidence="8">Regulator of SigK</fullName>
    </recommendedName>
    <alternativeName>
        <fullName evidence="7">Sigma-K anti-sigma factor RskA</fullName>
    </alternativeName>
</protein>
<dbReference type="AlphaFoldDB" id="A0A7G8BNE0"/>
<dbReference type="PANTHER" id="PTHR37461:SF1">
    <property type="entry name" value="ANTI-SIGMA-K FACTOR RSKA"/>
    <property type="match status" value="1"/>
</dbReference>
<dbReference type="InterPro" id="IPR027383">
    <property type="entry name" value="Znf_put"/>
</dbReference>
<comment type="subcellular location">
    <subcellularLocation>
        <location evidence="2">Cell membrane</location>
    </subcellularLocation>
    <subcellularLocation>
        <location evidence="1">Membrane</location>
        <topology evidence="1">Single-pass membrane protein</topology>
    </subcellularLocation>
</comment>
<evidence type="ECO:0000256" key="1">
    <source>
        <dbReference type="ARBA" id="ARBA00004167"/>
    </source>
</evidence>
<feature type="transmembrane region" description="Helical" evidence="9">
    <location>
        <begin position="100"/>
        <end position="120"/>
    </location>
</feature>
<keyword evidence="3" id="KW-1003">Cell membrane</keyword>
<evidence type="ECO:0000256" key="6">
    <source>
        <dbReference type="ARBA" id="ARBA00023136"/>
    </source>
</evidence>
<evidence type="ECO:0000256" key="7">
    <source>
        <dbReference type="ARBA" id="ARBA00029829"/>
    </source>
</evidence>
<feature type="domain" description="Putative zinc-finger" evidence="11">
    <location>
        <begin position="10"/>
        <end position="39"/>
    </location>
</feature>
<keyword evidence="13" id="KW-1185">Reference proteome</keyword>
<dbReference type="RefSeq" id="WP_186745907.1">
    <property type="nucleotide sequence ID" value="NZ_CP060394.1"/>
</dbReference>
<evidence type="ECO:0000256" key="4">
    <source>
        <dbReference type="ARBA" id="ARBA00022692"/>
    </source>
</evidence>
<evidence type="ECO:0000259" key="10">
    <source>
        <dbReference type="Pfam" id="PF10099"/>
    </source>
</evidence>
<dbReference type="GO" id="GO:0005886">
    <property type="term" value="C:plasma membrane"/>
    <property type="evidence" value="ECO:0007669"/>
    <property type="project" value="UniProtKB-SubCell"/>
</dbReference>
<keyword evidence="6 9" id="KW-0472">Membrane</keyword>
<dbReference type="EMBL" id="CP060394">
    <property type="protein sequence ID" value="QNI34060.1"/>
    <property type="molecule type" value="Genomic_DNA"/>
</dbReference>
<dbReference type="InterPro" id="IPR051474">
    <property type="entry name" value="Anti-sigma-K/W_factor"/>
</dbReference>
<dbReference type="InterPro" id="IPR041916">
    <property type="entry name" value="Anti_sigma_zinc_sf"/>
</dbReference>
<feature type="domain" description="Anti-sigma K factor RskA C-terminal" evidence="10">
    <location>
        <begin position="107"/>
        <end position="260"/>
    </location>
</feature>
<organism evidence="12 13">
    <name type="scientific">Alloacidobacterium dinghuense</name>
    <dbReference type="NCBI Taxonomy" id="2763107"/>
    <lineage>
        <taxon>Bacteria</taxon>
        <taxon>Pseudomonadati</taxon>
        <taxon>Acidobacteriota</taxon>
        <taxon>Terriglobia</taxon>
        <taxon>Terriglobales</taxon>
        <taxon>Acidobacteriaceae</taxon>
        <taxon>Alloacidobacterium</taxon>
    </lineage>
</organism>